<dbReference type="Proteomes" id="UP000053577">
    <property type="component" value="Unassembled WGS sequence"/>
</dbReference>
<feature type="transmembrane region" description="Helical" evidence="7">
    <location>
        <begin position="211"/>
        <end position="228"/>
    </location>
</feature>
<evidence type="ECO:0000259" key="8">
    <source>
        <dbReference type="SMART" id="SM00900"/>
    </source>
</evidence>
<dbReference type="PANTHER" id="PTHR30176">
    <property type="entry name" value="FERREDOXIN-TYPE PROTEIN NAPH"/>
    <property type="match status" value="1"/>
</dbReference>
<dbReference type="EMBL" id="JGYD01000011">
    <property type="protein sequence ID" value="KSV18329.1"/>
    <property type="molecule type" value="Genomic_DNA"/>
</dbReference>
<feature type="transmembrane region" description="Helical" evidence="7">
    <location>
        <begin position="349"/>
        <end position="375"/>
    </location>
</feature>
<feature type="transmembrane region" description="Helical" evidence="7">
    <location>
        <begin position="12"/>
        <end position="31"/>
    </location>
</feature>
<dbReference type="Pfam" id="PF12801">
    <property type="entry name" value="Fer4_5"/>
    <property type="match status" value="2"/>
</dbReference>
<dbReference type="GO" id="GO:0046872">
    <property type="term" value="F:metal ion binding"/>
    <property type="evidence" value="ECO:0007669"/>
    <property type="project" value="UniProtKB-KW"/>
</dbReference>
<keyword evidence="1" id="KW-0813">Transport</keyword>
<keyword evidence="7" id="KW-0472">Membrane</keyword>
<dbReference type="PANTHER" id="PTHR30176:SF3">
    <property type="entry name" value="FERREDOXIN-TYPE PROTEIN NAPH"/>
    <property type="match status" value="1"/>
</dbReference>
<protein>
    <submittedName>
        <fullName evidence="9">Transcriptional regulator</fullName>
    </submittedName>
</protein>
<sequence>MEYMKTKIGIKQVVISLAVVTLVGSFIVGQLPKETRIESYLPDNGTGCTYDLVKYIPPQDYIFKSVDAEGNVTGYVTLTEGKGYGGILLVEIEWTPDGTILAISVPQQQEGDAWWDKLKTHEFFEQYVGRQFNTGLLLGEDIDAVSGATISSNGVALGVYEGRALVAAELGEPYPAPVETVKFGLGEILLVTGLLMAVVFRTMAVFQKRKWLRYITLGLGLVVLGFWLSRPLSLTNIAAWLIGSPPNMANNLFLYILVLGIVGLALLTGKNFYCFWLCPFAAVQEVTHRIGGQIGLRPKPKVYRFLRNIRYLLLWATLVMVFWFTNPSLSVFEPWGTLFSQVGTYDQWLLLIVTITFGFFIFSPWCFYLCPVGAFMDVVLKIRKGGISLWNRLRNPAEKKLAGDKT</sequence>
<feature type="transmembrane region" description="Helical" evidence="7">
    <location>
        <begin position="183"/>
        <end position="204"/>
    </location>
</feature>
<evidence type="ECO:0000256" key="3">
    <source>
        <dbReference type="ARBA" id="ARBA00022723"/>
    </source>
</evidence>
<dbReference type="GO" id="GO:0005886">
    <property type="term" value="C:plasma membrane"/>
    <property type="evidence" value="ECO:0007669"/>
    <property type="project" value="TreeGrafter"/>
</dbReference>
<gene>
    <name evidence="9" type="ORF">DA01_02580</name>
</gene>
<dbReference type="InterPro" id="IPR051684">
    <property type="entry name" value="Electron_Trans/Redox"/>
</dbReference>
<keyword evidence="6" id="KW-0411">Iron-sulfur</keyword>
<organism evidence="9 10">
    <name type="scientific">Dehalococcoides mccartyi</name>
    <dbReference type="NCBI Taxonomy" id="61435"/>
    <lineage>
        <taxon>Bacteria</taxon>
        <taxon>Bacillati</taxon>
        <taxon>Chloroflexota</taxon>
        <taxon>Dehalococcoidia</taxon>
        <taxon>Dehalococcoidales</taxon>
        <taxon>Dehalococcoidaceae</taxon>
        <taxon>Dehalococcoides</taxon>
    </lineage>
</organism>
<dbReference type="Pfam" id="PF04205">
    <property type="entry name" value="FMN_bind"/>
    <property type="match status" value="1"/>
</dbReference>
<dbReference type="InterPro" id="IPR017896">
    <property type="entry name" value="4Fe4S_Fe-S-bd"/>
</dbReference>
<keyword evidence="5" id="KW-0408">Iron</keyword>
<feature type="transmembrane region" description="Helical" evidence="7">
    <location>
        <begin position="309"/>
        <end position="329"/>
    </location>
</feature>
<evidence type="ECO:0000313" key="10">
    <source>
        <dbReference type="Proteomes" id="UP000053577"/>
    </source>
</evidence>
<dbReference type="InterPro" id="IPR007329">
    <property type="entry name" value="FMN-bd"/>
</dbReference>
<proteinExistence type="predicted"/>
<dbReference type="GO" id="GO:0051539">
    <property type="term" value="F:4 iron, 4 sulfur cluster binding"/>
    <property type="evidence" value="ECO:0007669"/>
    <property type="project" value="UniProtKB-KW"/>
</dbReference>
<name>A0A0V8M3Y5_9CHLR</name>
<keyword evidence="4" id="KW-0249">Electron transport</keyword>
<feature type="transmembrane region" description="Helical" evidence="7">
    <location>
        <begin position="248"/>
        <end position="267"/>
    </location>
</feature>
<reference evidence="9 10" key="1">
    <citation type="journal article" date="2015" name="Sci. Rep.">
        <title>A comparative genomics and reductive dehalogenase gene transcription study of two chloroethene-respiring bacteria, Dehalococcoides mccartyi strains MB and 11a.</title>
        <authorList>
            <person name="Low A."/>
            <person name="Shen Z."/>
            <person name="Cheng D."/>
            <person name="Rogers M.J."/>
            <person name="Lee P.K."/>
            <person name="He J."/>
        </authorList>
    </citation>
    <scope>NUCLEOTIDE SEQUENCE [LARGE SCALE GENOMIC DNA]</scope>
    <source>
        <strain evidence="9 10">MB</strain>
    </source>
</reference>
<dbReference type="PATRIC" id="fig|61435.5.peg.521"/>
<evidence type="ECO:0000256" key="7">
    <source>
        <dbReference type="SAM" id="Phobius"/>
    </source>
</evidence>
<dbReference type="SMART" id="SM00900">
    <property type="entry name" value="FMN_bind"/>
    <property type="match status" value="1"/>
</dbReference>
<keyword evidence="2" id="KW-0004">4Fe-4S</keyword>
<accession>A0A0V8M3Y5</accession>
<dbReference type="AlphaFoldDB" id="A0A0V8M3Y5"/>
<evidence type="ECO:0000256" key="5">
    <source>
        <dbReference type="ARBA" id="ARBA00023004"/>
    </source>
</evidence>
<evidence type="ECO:0000256" key="4">
    <source>
        <dbReference type="ARBA" id="ARBA00022982"/>
    </source>
</evidence>
<comment type="caution">
    <text evidence="9">The sequence shown here is derived from an EMBL/GenBank/DDBJ whole genome shotgun (WGS) entry which is preliminary data.</text>
</comment>
<evidence type="ECO:0000256" key="2">
    <source>
        <dbReference type="ARBA" id="ARBA00022485"/>
    </source>
</evidence>
<keyword evidence="3" id="KW-0479">Metal-binding</keyword>
<feature type="domain" description="FMN-binding" evidence="8">
    <location>
        <begin position="83"/>
        <end position="166"/>
    </location>
</feature>
<evidence type="ECO:0000313" key="9">
    <source>
        <dbReference type="EMBL" id="KSV18329.1"/>
    </source>
</evidence>
<keyword evidence="7" id="KW-1133">Transmembrane helix</keyword>
<evidence type="ECO:0000256" key="6">
    <source>
        <dbReference type="ARBA" id="ARBA00023014"/>
    </source>
</evidence>
<keyword evidence="7" id="KW-0812">Transmembrane</keyword>
<dbReference type="GO" id="GO:0010181">
    <property type="term" value="F:FMN binding"/>
    <property type="evidence" value="ECO:0007669"/>
    <property type="project" value="InterPro"/>
</dbReference>
<dbReference type="OrthoDB" id="9806398at2"/>
<evidence type="ECO:0000256" key="1">
    <source>
        <dbReference type="ARBA" id="ARBA00022448"/>
    </source>
</evidence>